<dbReference type="RefSeq" id="WP_028105232.1">
    <property type="nucleotide sequence ID" value="NZ_LVVL01000005.1"/>
</dbReference>
<dbReference type="PROSITE" id="PS51257">
    <property type="entry name" value="PROKAR_LIPOPROTEIN"/>
    <property type="match status" value="1"/>
</dbReference>
<reference evidence="2 3" key="1">
    <citation type="submission" date="2016-03" db="EMBL/GenBank/DDBJ databases">
        <authorList>
            <person name="Cho S.-Y."/>
            <person name="Lim S."/>
            <person name="Kim H."/>
            <person name="Soh E.H."/>
            <person name="Moon J.S."/>
        </authorList>
    </citation>
    <scope>NUCLEOTIDE SEQUENCE [LARGE SCALE GENOMIC DNA]</scope>
    <source>
        <strain evidence="2 3">KCTC 3810</strain>
    </source>
</reference>
<dbReference type="InterPro" id="IPR018728">
    <property type="entry name" value="DUF2268"/>
</dbReference>
<sequence>MKRILTPLLCIPLIVLTACTEDGQSEQSKPKVVKIDNDSEVNIVPLYGPYQKYLKASLKDYDAEVSKKNYIKYVLNDIDKMGEKENFDTTSLKGFFMMESTAYQQALLDRINALEERQDEIKKIITKNYIAAHKVLPKKKSTIFIVPINSEYKTMTEPMGGVAAGAYKDAIVLYIDSNFDKDALAYTVAHEYHHLILHDRHKYQMNKLLDSVIIEGKADAFADRVLKDVKAPWSDPMDDATIKHVAKLIQNGEASYEDLVAGSPQKEIPRWSNYNLGHDILNHYFKSHPDSSVEDWSFKSEADLLKGYKYQETLQQ</sequence>
<evidence type="ECO:0000259" key="1">
    <source>
        <dbReference type="Pfam" id="PF10026"/>
    </source>
</evidence>
<feature type="domain" description="DUF2268" evidence="1">
    <location>
        <begin position="122"/>
        <end position="302"/>
    </location>
</feature>
<dbReference type="EMBL" id="LVVL01000005">
    <property type="protein sequence ID" value="OAN13855.1"/>
    <property type="molecule type" value="Genomic_DNA"/>
</dbReference>
<evidence type="ECO:0000313" key="3">
    <source>
        <dbReference type="Proteomes" id="UP000078447"/>
    </source>
</evidence>
<dbReference type="Gene3D" id="1.10.10.2910">
    <property type="match status" value="1"/>
</dbReference>
<dbReference type="Proteomes" id="UP000078447">
    <property type="component" value="Unassembled WGS sequence"/>
</dbReference>
<name>A0ABX2V7R3_9BACL</name>
<gene>
    <name evidence="2" type="ORF">A3783_16435</name>
</gene>
<keyword evidence="3" id="KW-1185">Reference proteome</keyword>
<comment type="caution">
    <text evidence="2">The sequence shown here is derived from an EMBL/GenBank/DDBJ whole genome shotgun (WGS) entry which is preliminary data.</text>
</comment>
<dbReference type="Pfam" id="PF10026">
    <property type="entry name" value="DUF2268"/>
    <property type="match status" value="1"/>
</dbReference>
<organism evidence="2 3">
    <name type="scientific">Exiguobacterium undae</name>
    <dbReference type="NCBI Taxonomy" id="169177"/>
    <lineage>
        <taxon>Bacteria</taxon>
        <taxon>Bacillati</taxon>
        <taxon>Bacillota</taxon>
        <taxon>Bacilli</taxon>
        <taxon>Bacillales</taxon>
        <taxon>Bacillales Family XII. Incertae Sedis</taxon>
        <taxon>Exiguobacterium</taxon>
    </lineage>
</organism>
<accession>A0ABX2V7R3</accession>
<proteinExistence type="predicted"/>
<evidence type="ECO:0000313" key="2">
    <source>
        <dbReference type="EMBL" id="OAN13855.1"/>
    </source>
</evidence>
<protein>
    <recommendedName>
        <fullName evidence="1">DUF2268 domain-containing protein</fullName>
    </recommendedName>
</protein>